<gene>
    <name evidence="2" type="ORF">HannXRQ_Chr07g0203031</name>
    <name evidence="1" type="ORF">HanXRQr2_Chr16g0761741</name>
</gene>
<accession>A0A251UEM9</accession>
<organism evidence="2 3">
    <name type="scientific">Helianthus annuus</name>
    <name type="common">Common sunflower</name>
    <dbReference type="NCBI Taxonomy" id="4232"/>
    <lineage>
        <taxon>Eukaryota</taxon>
        <taxon>Viridiplantae</taxon>
        <taxon>Streptophyta</taxon>
        <taxon>Embryophyta</taxon>
        <taxon>Tracheophyta</taxon>
        <taxon>Spermatophyta</taxon>
        <taxon>Magnoliopsida</taxon>
        <taxon>eudicotyledons</taxon>
        <taxon>Gunneridae</taxon>
        <taxon>Pentapetalae</taxon>
        <taxon>asterids</taxon>
        <taxon>campanulids</taxon>
        <taxon>Asterales</taxon>
        <taxon>Asteraceae</taxon>
        <taxon>Asteroideae</taxon>
        <taxon>Heliantheae alliance</taxon>
        <taxon>Heliantheae</taxon>
        <taxon>Helianthus</taxon>
    </lineage>
</organism>
<dbReference type="AlphaFoldDB" id="A0A251UEM9"/>
<dbReference type="EMBL" id="MNCJ02000331">
    <property type="protein sequence ID" value="KAF5761151.1"/>
    <property type="molecule type" value="Genomic_DNA"/>
</dbReference>
<reference evidence="2" key="2">
    <citation type="submission" date="2017-02" db="EMBL/GenBank/DDBJ databases">
        <title>Sunflower complete genome.</title>
        <authorList>
            <person name="Langlade N."/>
            <person name="Munos S."/>
        </authorList>
    </citation>
    <scope>NUCLEOTIDE SEQUENCE [LARGE SCALE GENOMIC DNA]</scope>
    <source>
        <tissue evidence="2">Leaves</tissue>
    </source>
</reference>
<dbReference type="InParanoid" id="A0A251UEM9"/>
<name>A0A251UEM9_HELAN</name>
<reference evidence="1" key="3">
    <citation type="submission" date="2020-06" db="EMBL/GenBank/DDBJ databases">
        <title>Helianthus annuus Genome sequencing and assembly Release 2.</title>
        <authorList>
            <person name="Gouzy J."/>
            <person name="Langlade N."/>
            <person name="Munos S."/>
        </authorList>
    </citation>
    <scope>NUCLEOTIDE SEQUENCE</scope>
    <source>
        <tissue evidence="1">Leaves</tissue>
    </source>
</reference>
<proteinExistence type="predicted"/>
<dbReference type="Gramene" id="mRNA:HanXRQr2_Chr16g0761741">
    <property type="protein sequence ID" value="mRNA:HanXRQr2_Chr16g0761741"/>
    <property type="gene ID" value="HanXRQr2_Chr16g0761741"/>
</dbReference>
<evidence type="ECO:0000313" key="2">
    <source>
        <dbReference type="EMBL" id="OTG21336.1"/>
    </source>
</evidence>
<keyword evidence="3" id="KW-1185">Reference proteome</keyword>
<dbReference type="Proteomes" id="UP000215914">
    <property type="component" value="Chromosome 7"/>
</dbReference>
<sequence length="106" mass="11782">MISVILLRRHHLRLPLPVTGRPDAAGIVTATHRLTQLPFLLFISQVCQSYFGGFDLGVSIRGLTVTMVVVAEQGWEVVAEWRWAADVEVVAEEVVSGGRREEGEKR</sequence>
<dbReference type="EMBL" id="CM007896">
    <property type="protein sequence ID" value="OTG21336.1"/>
    <property type="molecule type" value="Genomic_DNA"/>
</dbReference>
<protein>
    <submittedName>
        <fullName evidence="2">Uncharacterized protein</fullName>
    </submittedName>
</protein>
<evidence type="ECO:0000313" key="1">
    <source>
        <dbReference type="EMBL" id="KAF5761151.1"/>
    </source>
</evidence>
<evidence type="ECO:0000313" key="3">
    <source>
        <dbReference type="Proteomes" id="UP000215914"/>
    </source>
</evidence>
<reference evidence="1 3" key="1">
    <citation type="journal article" date="2017" name="Nature">
        <title>The sunflower genome provides insights into oil metabolism, flowering and Asterid evolution.</title>
        <authorList>
            <person name="Badouin H."/>
            <person name="Gouzy J."/>
            <person name="Grassa C.J."/>
            <person name="Murat F."/>
            <person name="Staton S.E."/>
            <person name="Cottret L."/>
            <person name="Lelandais-Briere C."/>
            <person name="Owens G.L."/>
            <person name="Carrere S."/>
            <person name="Mayjonade B."/>
            <person name="Legrand L."/>
            <person name="Gill N."/>
            <person name="Kane N.C."/>
            <person name="Bowers J.E."/>
            <person name="Hubner S."/>
            <person name="Bellec A."/>
            <person name="Berard A."/>
            <person name="Berges H."/>
            <person name="Blanchet N."/>
            <person name="Boniface M.C."/>
            <person name="Brunel D."/>
            <person name="Catrice O."/>
            <person name="Chaidir N."/>
            <person name="Claudel C."/>
            <person name="Donnadieu C."/>
            <person name="Faraut T."/>
            <person name="Fievet G."/>
            <person name="Helmstetter N."/>
            <person name="King M."/>
            <person name="Knapp S.J."/>
            <person name="Lai Z."/>
            <person name="Le Paslier M.C."/>
            <person name="Lippi Y."/>
            <person name="Lorenzon L."/>
            <person name="Mandel J.R."/>
            <person name="Marage G."/>
            <person name="Marchand G."/>
            <person name="Marquand E."/>
            <person name="Bret-Mestries E."/>
            <person name="Morien E."/>
            <person name="Nambeesan S."/>
            <person name="Nguyen T."/>
            <person name="Pegot-Espagnet P."/>
            <person name="Pouilly N."/>
            <person name="Raftis F."/>
            <person name="Sallet E."/>
            <person name="Schiex T."/>
            <person name="Thomas J."/>
            <person name="Vandecasteele C."/>
            <person name="Vares D."/>
            <person name="Vear F."/>
            <person name="Vautrin S."/>
            <person name="Crespi M."/>
            <person name="Mangin B."/>
            <person name="Burke J.M."/>
            <person name="Salse J."/>
            <person name="Munos S."/>
            <person name="Vincourt P."/>
            <person name="Rieseberg L.H."/>
            <person name="Langlade N.B."/>
        </authorList>
    </citation>
    <scope>NUCLEOTIDE SEQUENCE [LARGE SCALE GENOMIC DNA]</scope>
    <source>
        <strain evidence="3">cv. SF193</strain>
        <tissue evidence="1">Leaves</tissue>
    </source>
</reference>